<comment type="caution">
    <text evidence="3">The sequence shown here is derived from an EMBL/GenBank/DDBJ whole genome shotgun (WGS) entry which is preliminary data.</text>
</comment>
<proteinExistence type="predicted"/>
<dbReference type="EMBL" id="CATQJL010000223">
    <property type="protein sequence ID" value="CAJ0599983.1"/>
    <property type="molecule type" value="Genomic_DNA"/>
</dbReference>
<gene>
    <name evidence="3" type="ORF">CYNAS_LOCUS11966</name>
</gene>
<feature type="compositionally biased region" description="Low complexity" evidence="1">
    <location>
        <begin position="178"/>
        <end position="197"/>
    </location>
</feature>
<keyword evidence="2" id="KW-1133">Transmembrane helix</keyword>
<keyword evidence="4" id="KW-1185">Reference proteome</keyword>
<feature type="compositionally biased region" description="Polar residues" evidence="1">
    <location>
        <begin position="122"/>
        <end position="138"/>
    </location>
</feature>
<dbReference type="Proteomes" id="UP001176961">
    <property type="component" value="Unassembled WGS sequence"/>
</dbReference>
<evidence type="ECO:0000313" key="4">
    <source>
        <dbReference type="Proteomes" id="UP001176961"/>
    </source>
</evidence>
<reference evidence="3" key="1">
    <citation type="submission" date="2023-07" db="EMBL/GenBank/DDBJ databases">
        <authorList>
            <consortium name="CYATHOMIX"/>
        </authorList>
    </citation>
    <scope>NUCLEOTIDE SEQUENCE</scope>
    <source>
        <strain evidence="3">N/A</strain>
    </source>
</reference>
<feature type="transmembrane region" description="Helical" evidence="2">
    <location>
        <begin position="32"/>
        <end position="57"/>
    </location>
</feature>
<feature type="region of interest" description="Disordered" evidence="1">
    <location>
        <begin position="109"/>
        <end position="197"/>
    </location>
</feature>
<feature type="compositionally biased region" description="Basic and acidic residues" evidence="1">
    <location>
        <begin position="259"/>
        <end position="268"/>
    </location>
</feature>
<evidence type="ECO:0000256" key="2">
    <source>
        <dbReference type="SAM" id="Phobius"/>
    </source>
</evidence>
<keyword evidence="2" id="KW-0472">Membrane</keyword>
<organism evidence="3 4">
    <name type="scientific">Cylicocyclus nassatus</name>
    <name type="common">Nematode worm</name>
    <dbReference type="NCBI Taxonomy" id="53992"/>
    <lineage>
        <taxon>Eukaryota</taxon>
        <taxon>Metazoa</taxon>
        <taxon>Ecdysozoa</taxon>
        <taxon>Nematoda</taxon>
        <taxon>Chromadorea</taxon>
        <taxon>Rhabditida</taxon>
        <taxon>Rhabditina</taxon>
        <taxon>Rhabditomorpha</taxon>
        <taxon>Strongyloidea</taxon>
        <taxon>Strongylidae</taxon>
        <taxon>Cylicocyclus</taxon>
    </lineage>
</organism>
<name>A0AA36GX74_CYLNA</name>
<dbReference type="AlphaFoldDB" id="A0AA36GX74"/>
<feature type="region of interest" description="Disordered" evidence="1">
    <location>
        <begin position="493"/>
        <end position="552"/>
    </location>
</feature>
<feature type="region of interest" description="Disordered" evidence="1">
    <location>
        <begin position="259"/>
        <end position="363"/>
    </location>
</feature>
<sequence length="578" mass="63829">MSSPDDYNKEQSWSKSSFIWFRHGCCVPTTSVLWMIVVLFIFTIATLLCCCFTMLFIRWLYKRRIRKKTEDVREKYRKKDDRQKENELRLKEIALRPIQKRVFLPCPDHEHHDNDTRLPPMDSTQRGVISDQRGSQNLAGIGSDKMEVPQSPNLASPGKSLNPPMFTGATPLSSTQQLLAPKKPSSLKGSKEGSGSAEISKDLMPHLFTGRTPLSSSQQILVPPQAGSGANAHELGSAHDKPIHIGARDVAATVHTIAKHSEVKEERPPVSGIVLTSDGKKDSASDIIGPQCSKSADPSSVPMKGSAIESETTTGTERNSPKTSAQRRRSSEVGVTSSSSDQLAADVAKKRGKQERRVKQEKHIVKRQGAVHIIDVSPKRVSEMRPTAPFFPYWTAQRSISRNVEQNATPSGRLVTSKVTTSEASSWAPIGARSTEPTRSYAKTTDTASKDGKKSRSSEFTPPPVRDVYQLRRELERMQANQLALGMQDFLEEEGKRKRQRSIRSLSVPKATDADIKMPPSNLRNRSASQSSSHSSPKRYAPTSKLPPPRYPSMFAALRAALQGSSGRARVDAPIENC</sequence>
<feature type="compositionally biased region" description="Basic and acidic residues" evidence="1">
    <location>
        <begin position="448"/>
        <end position="457"/>
    </location>
</feature>
<evidence type="ECO:0000313" key="3">
    <source>
        <dbReference type="EMBL" id="CAJ0599983.1"/>
    </source>
</evidence>
<accession>A0AA36GX74</accession>
<keyword evidence="2" id="KW-0812">Transmembrane</keyword>
<feature type="compositionally biased region" description="Polar residues" evidence="1">
    <location>
        <begin position="309"/>
        <end position="324"/>
    </location>
</feature>
<protein>
    <submittedName>
        <fullName evidence="3">Uncharacterized protein</fullName>
    </submittedName>
</protein>
<feature type="region of interest" description="Disordered" evidence="1">
    <location>
        <begin position="404"/>
        <end position="466"/>
    </location>
</feature>
<evidence type="ECO:0000256" key="1">
    <source>
        <dbReference type="SAM" id="MobiDB-lite"/>
    </source>
</evidence>
<feature type="compositionally biased region" description="Polar residues" evidence="1">
    <location>
        <begin position="435"/>
        <end position="447"/>
    </location>
</feature>